<dbReference type="EMBL" id="PDXD01000138">
    <property type="protein sequence ID" value="RYN59474.1"/>
    <property type="molecule type" value="Genomic_DNA"/>
</dbReference>
<proteinExistence type="predicted"/>
<feature type="transmembrane region" description="Helical" evidence="2">
    <location>
        <begin position="135"/>
        <end position="162"/>
    </location>
</feature>
<feature type="region of interest" description="Disordered" evidence="1">
    <location>
        <begin position="261"/>
        <end position="290"/>
    </location>
</feature>
<feature type="transmembrane region" description="Helical" evidence="2">
    <location>
        <begin position="41"/>
        <end position="64"/>
    </location>
</feature>
<dbReference type="AlphaFoldDB" id="A0A4Q4MUQ7"/>
<organism evidence="3 4">
    <name type="scientific">Alternaria alternata</name>
    <name type="common">Alternaria rot fungus</name>
    <name type="synonym">Torula alternata</name>
    <dbReference type="NCBI Taxonomy" id="5599"/>
    <lineage>
        <taxon>Eukaryota</taxon>
        <taxon>Fungi</taxon>
        <taxon>Dikarya</taxon>
        <taxon>Ascomycota</taxon>
        <taxon>Pezizomycotina</taxon>
        <taxon>Dothideomycetes</taxon>
        <taxon>Pleosporomycetidae</taxon>
        <taxon>Pleosporales</taxon>
        <taxon>Pleosporineae</taxon>
        <taxon>Pleosporaceae</taxon>
        <taxon>Alternaria</taxon>
        <taxon>Alternaria sect. Alternaria</taxon>
        <taxon>Alternaria alternata complex</taxon>
    </lineage>
</organism>
<keyword evidence="2" id="KW-1133">Transmembrane helix</keyword>
<keyword evidence="2" id="KW-0812">Transmembrane</keyword>
<comment type="caution">
    <text evidence="3">The sequence shown here is derived from an EMBL/GenBank/DDBJ whole genome shotgun (WGS) entry which is preliminary data.</text>
</comment>
<evidence type="ECO:0000256" key="1">
    <source>
        <dbReference type="SAM" id="MobiDB-lite"/>
    </source>
</evidence>
<evidence type="ECO:0000313" key="4">
    <source>
        <dbReference type="Proteomes" id="UP000291422"/>
    </source>
</evidence>
<feature type="transmembrane region" description="Helical" evidence="2">
    <location>
        <begin position="100"/>
        <end position="123"/>
    </location>
</feature>
<keyword evidence="2" id="KW-0472">Membrane</keyword>
<sequence length="290" mass="31861">MSFCRTAISIFVLALLGLIAFVRIIYLCVFLRRSSDHKLGLCSTLSYVGIGFSGCIVFALIVTAWSLEKLFIVCAQSAAGNLAIAEILGTLQMLELSNTWWICATGLCGVVNLIFLFLLPVIGHTDWNRIAHSNTAALSLMAVLSFGSAVRLVSSKLLLNILPNRQGTISQESNLRKRLLARLYLWGMFLSLAFGSIAFVMLAVCSFFLESKYPTVLLSIFCVQSVLNIRFIPFKWICEIVSGGSTDSALSSQKALKRSSSIAKITQESDNESQNSESPRGFGYRHKESC</sequence>
<evidence type="ECO:0000256" key="2">
    <source>
        <dbReference type="SAM" id="Phobius"/>
    </source>
</evidence>
<evidence type="ECO:0000313" key="3">
    <source>
        <dbReference type="EMBL" id="RYN59474.1"/>
    </source>
</evidence>
<feature type="transmembrane region" description="Helical" evidence="2">
    <location>
        <begin position="183"/>
        <end position="209"/>
    </location>
</feature>
<feature type="transmembrane region" description="Helical" evidence="2">
    <location>
        <begin position="6"/>
        <end position="29"/>
    </location>
</feature>
<reference evidence="4" key="1">
    <citation type="journal article" date="2019" name="bioRxiv">
        <title>Genomics, evolutionary history and diagnostics of the Alternaria alternata species group including apple and Asian pear pathotypes.</title>
        <authorList>
            <person name="Armitage A.D."/>
            <person name="Cockerton H.M."/>
            <person name="Sreenivasaprasad S."/>
            <person name="Woodhall J.W."/>
            <person name="Lane C.R."/>
            <person name="Harrison R.J."/>
            <person name="Clarkson J.P."/>
        </authorList>
    </citation>
    <scope>NUCLEOTIDE SEQUENCE [LARGE SCALE GENOMIC DNA]</scope>
    <source>
        <strain evidence="4">FERA 1177</strain>
    </source>
</reference>
<accession>A0A4Q4MUQ7</accession>
<dbReference type="Proteomes" id="UP000291422">
    <property type="component" value="Unassembled WGS sequence"/>
</dbReference>
<protein>
    <submittedName>
        <fullName evidence="3">Uncharacterized protein</fullName>
    </submittedName>
</protein>
<gene>
    <name evidence="3" type="ORF">AA0117_g13129</name>
</gene>
<name>A0A4Q4MUQ7_ALTAL</name>